<dbReference type="eggNOG" id="ENOG502SE22">
    <property type="taxonomic scope" value="Eukaryota"/>
</dbReference>
<dbReference type="Proteomes" id="UP000187013">
    <property type="component" value="Unassembled WGS sequence"/>
</dbReference>
<dbReference type="AlphaFoldDB" id="A0A1Q3A0R9"/>
<dbReference type="PANTHER" id="PTHR38699">
    <property type="entry name" value="CHROMOSOME 1, WHOLE GENOME SHOTGUN SEQUENCE"/>
    <property type="match status" value="1"/>
</dbReference>
<dbReference type="OrthoDB" id="2430343at2759"/>
<evidence type="ECO:0000313" key="2">
    <source>
        <dbReference type="Proteomes" id="UP000187013"/>
    </source>
</evidence>
<dbReference type="GO" id="GO:0000423">
    <property type="term" value="P:mitophagy"/>
    <property type="evidence" value="ECO:0007669"/>
    <property type="project" value="InterPro"/>
</dbReference>
<proteinExistence type="predicted"/>
<name>A0A1Q3A0R9_ZYGRO</name>
<dbReference type="PANTHER" id="PTHR38699:SF1">
    <property type="entry name" value="MITOPHAGY RECEPTOR ATG43"/>
    <property type="match status" value="1"/>
</dbReference>
<reference evidence="1 2" key="1">
    <citation type="submission" date="2016-08" db="EMBL/GenBank/DDBJ databases">
        <title>Draft genome sequence of allopolyploid Zygosaccharomyces rouxii.</title>
        <authorList>
            <person name="Watanabe J."/>
            <person name="Uehara K."/>
            <person name="Mogi Y."/>
            <person name="Tsukioka Y."/>
        </authorList>
    </citation>
    <scope>NUCLEOTIDE SEQUENCE [LARGE SCALE GENOMIC DNA]</scope>
    <source>
        <strain evidence="1 2">NBRC 110957</strain>
    </source>
</reference>
<organism evidence="1 2">
    <name type="scientific">Zygosaccharomyces rouxii</name>
    <dbReference type="NCBI Taxonomy" id="4956"/>
    <lineage>
        <taxon>Eukaryota</taxon>
        <taxon>Fungi</taxon>
        <taxon>Dikarya</taxon>
        <taxon>Ascomycota</taxon>
        <taxon>Saccharomycotina</taxon>
        <taxon>Saccharomycetes</taxon>
        <taxon>Saccharomycetales</taxon>
        <taxon>Saccharomycetaceae</taxon>
        <taxon>Zygosaccharomyces</taxon>
    </lineage>
</organism>
<dbReference type="OMA" id="QGFLWTG"/>
<sequence length="118" mass="13738">MSGLYPIPDTRFESTFKRALNREAEKQRTLQWKKMGVEDPLVINQLQKNQPVKINSYVVCKVVARDVIFMPLVQGLLWTSLLITMKPWLRSVIQNGRKFGTFIYRTVLGTDLIKKKQV</sequence>
<comment type="caution">
    <text evidence="1">The sequence shown here is derived from an EMBL/GenBank/DDBJ whole genome shotgun (WGS) entry which is preliminary data.</text>
</comment>
<dbReference type="InterPro" id="IPR013898">
    <property type="entry name" value="Atg43"/>
</dbReference>
<protein>
    <submittedName>
        <fullName evidence="1">Uncharacterized protein</fullName>
    </submittedName>
</protein>
<evidence type="ECO:0000313" key="1">
    <source>
        <dbReference type="EMBL" id="GAV49270.1"/>
    </source>
</evidence>
<dbReference type="GO" id="GO:0140580">
    <property type="term" value="F:mitochondrion autophagosome adaptor activity"/>
    <property type="evidence" value="ECO:0007669"/>
    <property type="project" value="InterPro"/>
</dbReference>
<accession>A0A1Q3A0R9</accession>
<gene>
    <name evidence="1" type="ORF">ZYGR_0N06770</name>
</gene>
<dbReference type="EMBL" id="BDGX01000014">
    <property type="protein sequence ID" value="GAV49270.1"/>
    <property type="molecule type" value="Genomic_DNA"/>
</dbReference>